<dbReference type="Proteomes" id="UP000232163">
    <property type="component" value="Unassembled WGS sequence"/>
</dbReference>
<evidence type="ECO:0000313" key="1">
    <source>
        <dbReference type="EMBL" id="PIO42771.1"/>
    </source>
</evidence>
<name>A0A2N9VTF3_9HYPH</name>
<organism evidence="1 2">
    <name type="scientific">Phyllobacterium zundukense</name>
    <dbReference type="NCBI Taxonomy" id="1867719"/>
    <lineage>
        <taxon>Bacteria</taxon>
        <taxon>Pseudomonadati</taxon>
        <taxon>Pseudomonadota</taxon>
        <taxon>Alphaproteobacteria</taxon>
        <taxon>Hyphomicrobiales</taxon>
        <taxon>Phyllobacteriaceae</taxon>
        <taxon>Phyllobacterium</taxon>
    </lineage>
</organism>
<evidence type="ECO:0000313" key="2">
    <source>
        <dbReference type="Proteomes" id="UP000232163"/>
    </source>
</evidence>
<reference evidence="2" key="1">
    <citation type="journal article" date="2017" name="Int J Environ Stud">
        <title>Does the Miocene-Pliocene relict legume Oxytropis triphylla form nitrogen-fixing nodules with a combination of bacterial strains?</title>
        <authorList>
            <person name="Safronova V."/>
            <person name="Belimov A."/>
            <person name="Sazanova A."/>
            <person name="Kuznetsova I."/>
            <person name="Popova J."/>
            <person name="Andronov E."/>
            <person name="Verkhozina A."/>
            <person name="Tikhonovich I."/>
        </authorList>
    </citation>
    <scope>NUCLEOTIDE SEQUENCE [LARGE SCALE GENOMIC DNA]</scope>
    <source>
        <strain evidence="2">Tri-38</strain>
    </source>
</reference>
<dbReference type="OrthoDB" id="9815695at2"/>
<gene>
    <name evidence="1" type="ORF">B5P45_20160</name>
</gene>
<comment type="caution">
    <text evidence="1">The sequence shown here is derived from an EMBL/GenBank/DDBJ whole genome shotgun (WGS) entry which is preliminary data.</text>
</comment>
<dbReference type="RefSeq" id="WP_100000684.1">
    <property type="nucleotide sequence ID" value="NZ_CP017940.1"/>
</dbReference>
<dbReference type="Pfam" id="PF11011">
    <property type="entry name" value="DUF2849"/>
    <property type="match status" value="1"/>
</dbReference>
<proteinExistence type="predicted"/>
<protein>
    <submittedName>
        <fullName evidence="1">Nitrite reductase</fullName>
    </submittedName>
</protein>
<accession>A0A2N9VTF3</accession>
<sequence length="104" mass="11285">MSVKVLTANRLTDGEAVWLGANGDWLEQIDGALIARHAEAVSALEEAGKAAIKSNLVIDVNVIDVEERGTNLYPLRLRERIRQLGPTIRLDLGKQAEKPKATAA</sequence>
<keyword evidence="2" id="KW-1185">Reference proteome</keyword>
<dbReference type="InterPro" id="IPR021270">
    <property type="entry name" value="DUF2849"/>
</dbReference>
<dbReference type="AlphaFoldDB" id="A0A2N9VTF3"/>
<dbReference type="KEGG" id="pht:BLM14_17925"/>
<dbReference type="EMBL" id="MZMT01000049">
    <property type="protein sequence ID" value="PIO42771.1"/>
    <property type="molecule type" value="Genomic_DNA"/>
</dbReference>